<organism evidence="5 6">
    <name type="scientific">Haliscomenobacter hydrossis (strain ATCC 27775 / DSM 1100 / LMG 10767 / O)</name>
    <dbReference type="NCBI Taxonomy" id="760192"/>
    <lineage>
        <taxon>Bacteria</taxon>
        <taxon>Pseudomonadati</taxon>
        <taxon>Bacteroidota</taxon>
        <taxon>Saprospiria</taxon>
        <taxon>Saprospirales</taxon>
        <taxon>Haliscomenobacteraceae</taxon>
        <taxon>Haliscomenobacter</taxon>
    </lineage>
</organism>
<dbReference type="KEGG" id="hhy:Halhy_5841"/>
<dbReference type="Proteomes" id="UP000008461">
    <property type="component" value="Chromosome"/>
</dbReference>
<dbReference type="PANTHER" id="PTHR30146">
    <property type="entry name" value="LACI-RELATED TRANSCRIPTIONAL REPRESSOR"/>
    <property type="match status" value="1"/>
</dbReference>
<dbReference type="PANTHER" id="PTHR30146:SF109">
    <property type="entry name" value="HTH-TYPE TRANSCRIPTIONAL REGULATOR GALS"/>
    <property type="match status" value="1"/>
</dbReference>
<evidence type="ECO:0000313" key="5">
    <source>
        <dbReference type="EMBL" id="AEE53664.1"/>
    </source>
</evidence>
<dbReference type="HOGENOM" id="CLU_037628_6_0_10"/>
<dbReference type="GO" id="GO:0003700">
    <property type="term" value="F:DNA-binding transcription factor activity"/>
    <property type="evidence" value="ECO:0007669"/>
    <property type="project" value="TreeGrafter"/>
</dbReference>
<gene>
    <name evidence="5" type="ordered locus">Halhy_5841</name>
</gene>
<evidence type="ECO:0000256" key="2">
    <source>
        <dbReference type="ARBA" id="ARBA00023125"/>
    </source>
</evidence>
<dbReference type="SUPFAM" id="SSF47413">
    <property type="entry name" value="lambda repressor-like DNA-binding domains"/>
    <property type="match status" value="1"/>
</dbReference>
<evidence type="ECO:0000313" key="6">
    <source>
        <dbReference type="Proteomes" id="UP000008461"/>
    </source>
</evidence>
<proteinExistence type="predicted"/>
<dbReference type="STRING" id="760192.Halhy_5841"/>
<name>F4KY39_HALH1</name>
<evidence type="ECO:0000256" key="3">
    <source>
        <dbReference type="ARBA" id="ARBA00023163"/>
    </source>
</evidence>
<sequence length="340" mass="37549">MSRTKKEVTIYDIAAQLDVSVATVSRALRDDPVVSVKTKKKVFDLAEKYGYQTNQFARNLRKQQTNTIGVIIPRLNSYFMAAVIAGIEQVANQAGYNLIISQSSESAERESINVRTMFNNRVDGLLVSLSYHTNNLDPFEKFAKKNIPVIFFDRTPESSTFTNIRINNVQAGYEATKHLLSKGRRRIVHVTVSSTESVYRERFRGYAQALAEYGVPLDMNLVYLGDLSLEAGADAAKFIHSLPQKADGVFVANDNCAAGCVIGLKAHGLRVPEDIAVVGFNDDPVSRIVEPNLTTVHYPGHEMGELAARSLINHLNGAADIMLTQTILLRSDLVVRESTG</sequence>
<feature type="domain" description="HTH lacI-type" evidence="4">
    <location>
        <begin position="8"/>
        <end position="62"/>
    </location>
</feature>
<dbReference type="Gene3D" id="1.10.260.40">
    <property type="entry name" value="lambda repressor-like DNA-binding domains"/>
    <property type="match status" value="1"/>
</dbReference>
<dbReference type="PROSITE" id="PS50932">
    <property type="entry name" value="HTH_LACI_2"/>
    <property type="match status" value="1"/>
</dbReference>
<dbReference type="EMBL" id="CP002691">
    <property type="protein sequence ID" value="AEE53664.1"/>
    <property type="molecule type" value="Genomic_DNA"/>
</dbReference>
<keyword evidence="1" id="KW-0805">Transcription regulation</keyword>
<accession>F4KY39</accession>
<dbReference type="GO" id="GO:0000976">
    <property type="term" value="F:transcription cis-regulatory region binding"/>
    <property type="evidence" value="ECO:0007669"/>
    <property type="project" value="TreeGrafter"/>
</dbReference>
<dbReference type="InterPro" id="IPR046335">
    <property type="entry name" value="LacI/GalR-like_sensor"/>
</dbReference>
<reference key="2">
    <citation type="submission" date="2011-04" db="EMBL/GenBank/DDBJ databases">
        <title>Complete sequence of chromosome of Haliscomenobacter hydrossis DSM 1100.</title>
        <authorList>
            <consortium name="US DOE Joint Genome Institute (JGI-PGF)"/>
            <person name="Lucas S."/>
            <person name="Han J."/>
            <person name="Lapidus A."/>
            <person name="Bruce D."/>
            <person name="Goodwin L."/>
            <person name="Pitluck S."/>
            <person name="Peters L."/>
            <person name="Kyrpides N."/>
            <person name="Mavromatis K."/>
            <person name="Ivanova N."/>
            <person name="Ovchinnikova G."/>
            <person name="Pagani I."/>
            <person name="Daligault H."/>
            <person name="Detter J.C."/>
            <person name="Han C."/>
            <person name="Land M."/>
            <person name="Hauser L."/>
            <person name="Markowitz V."/>
            <person name="Cheng J.-F."/>
            <person name="Hugenholtz P."/>
            <person name="Woyke T."/>
            <person name="Wu D."/>
            <person name="Verbarg S."/>
            <person name="Frueling A."/>
            <person name="Brambilla E."/>
            <person name="Klenk H.-P."/>
            <person name="Eisen J.A."/>
        </authorList>
    </citation>
    <scope>NUCLEOTIDE SEQUENCE</scope>
    <source>
        <strain>DSM 1100</strain>
    </source>
</reference>
<dbReference type="OrthoDB" id="9803256at2"/>
<dbReference type="eggNOG" id="COG1609">
    <property type="taxonomic scope" value="Bacteria"/>
</dbReference>
<evidence type="ECO:0000259" key="4">
    <source>
        <dbReference type="PROSITE" id="PS50932"/>
    </source>
</evidence>
<protein>
    <submittedName>
        <fullName evidence="5">Transcriptional regulator, LacI family</fullName>
    </submittedName>
</protein>
<dbReference type="Pfam" id="PF00356">
    <property type="entry name" value="LacI"/>
    <property type="match status" value="1"/>
</dbReference>
<dbReference type="InterPro" id="IPR000843">
    <property type="entry name" value="HTH_LacI"/>
</dbReference>
<dbReference type="SMART" id="SM00354">
    <property type="entry name" value="HTH_LACI"/>
    <property type="match status" value="1"/>
</dbReference>
<keyword evidence="3" id="KW-0804">Transcription</keyword>
<reference evidence="5 6" key="1">
    <citation type="journal article" date="2011" name="Stand. Genomic Sci.">
        <title>Complete genome sequence of Haliscomenobacter hydrossis type strain (O).</title>
        <authorList>
            <consortium name="US DOE Joint Genome Institute (JGI-PGF)"/>
            <person name="Daligault H."/>
            <person name="Lapidus A."/>
            <person name="Zeytun A."/>
            <person name="Nolan M."/>
            <person name="Lucas S."/>
            <person name="Del Rio T.G."/>
            <person name="Tice H."/>
            <person name="Cheng J.F."/>
            <person name="Tapia R."/>
            <person name="Han C."/>
            <person name="Goodwin L."/>
            <person name="Pitluck S."/>
            <person name="Liolios K."/>
            <person name="Pagani I."/>
            <person name="Ivanova N."/>
            <person name="Huntemann M."/>
            <person name="Mavromatis K."/>
            <person name="Mikhailova N."/>
            <person name="Pati A."/>
            <person name="Chen A."/>
            <person name="Palaniappan K."/>
            <person name="Land M."/>
            <person name="Hauser L."/>
            <person name="Brambilla E.M."/>
            <person name="Rohde M."/>
            <person name="Verbarg S."/>
            <person name="Goker M."/>
            <person name="Bristow J."/>
            <person name="Eisen J.A."/>
            <person name="Markowitz V."/>
            <person name="Hugenholtz P."/>
            <person name="Kyrpides N.C."/>
            <person name="Klenk H.P."/>
            <person name="Woyke T."/>
        </authorList>
    </citation>
    <scope>NUCLEOTIDE SEQUENCE [LARGE SCALE GENOMIC DNA]</scope>
    <source>
        <strain evidence="6">ATCC 27775 / DSM 1100 / LMG 10767 / O</strain>
    </source>
</reference>
<keyword evidence="2" id="KW-0238">DNA-binding</keyword>
<dbReference type="RefSeq" id="WP_013768192.1">
    <property type="nucleotide sequence ID" value="NC_015510.1"/>
</dbReference>
<dbReference type="SUPFAM" id="SSF53822">
    <property type="entry name" value="Periplasmic binding protein-like I"/>
    <property type="match status" value="1"/>
</dbReference>
<dbReference type="CDD" id="cd01392">
    <property type="entry name" value="HTH_LacI"/>
    <property type="match status" value="1"/>
</dbReference>
<keyword evidence="6" id="KW-1185">Reference proteome</keyword>
<dbReference type="Pfam" id="PF13377">
    <property type="entry name" value="Peripla_BP_3"/>
    <property type="match status" value="1"/>
</dbReference>
<dbReference type="Gene3D" id="3.40.50.2300">
    <property type="match status" value="2"/>
</dbReference>
<evidence type="ECO:0000256" key="1">
    <source>
        <dbReference type="ARBA" id="ARBA00023015"/>
    </source>
</evidence>
<dbReference type="InterPro" id="IPR010982">
    <property type="entry name" value="Lambda_DNA-bd_dom_sf"/>
</dbReference>
<dbReference type="InterPro" id="IPR028082">
    <property type="entry name" value="Peripla_BP_I"/>
</dbReference>
<dbReference type="AlphaFoldDB" id="F4KY39"/>
<dbReference type="CDD" id="cd06267">
    <property type="entry name" value="PBP1_LacI_sugar_binding-like"/>
    <property type="match status" value="1"/>
</dbReference>